<dbReference type="GO" id="GO:0000976">
    <property type="term" value="F:transcription cis-regulatory region binding"/>
    <property type="evidence" value="ECO:0007669"/>
    <property type="project" value="TreeGrafter"/>
</dbReference>
<dbReference type="Gene3D" id="3.40.190.290">
    <property type="match status" value="1"/>
</dbReference>
<dbReference type="FunFam" id="1.10.10.10:FF:000001">
    <property type="entry name" value="LysR family transcriptional regulator"/>
    <property type="match status" value="1"/>
</dbReference>
<proteinExistence type="inferred from homology"/>
<dbReference type="PANTHER" id="PTHR30126">
    <property type="entry name" value="HTH-TYPE TRANSCRIPTIONAL REGULATOR"/>
    <property type="match status" value="1"/>
</dbReference>
<dbReference type="SUPFAM" id="SSF53850">
    <property type="entry name" value="Periplasmic binding protein-like II"/>
    <property type="match status" value="1"/>
</dbReference>
<evidence type="ECO:0000259" key="5">
    <source>
        <dbReference type="PROSITE" id="PS50931"/>
    </source>
</evidence>
<organism evidence="6 7">
    <name type="scientific">Thermosediminibacter oceani (strain ATCC BAA-1034 / DSM 16646 / JW/IW-1228P)</name>
    <dbReference type="NCBI Taxonomy" id="555079"/>
    <lineage>
        <taxon>Bacteria</taxon>
        <taxon>Bacillati</taxon>
        <taxon>Bacillota</taxon>
        <taxon>Clostridia</taxon>
        <taxon>Thermosediminibacterales</taxon>
        <taxon>Thermosediminibacteraceae</taxon>
        <taxon>Thermosediminibacter</taxon>
    </lineage>
</organism>
<keyword evidence="4" id="KW-0804">Transcription</keyword>
<dbReference type="RefSeq" id="WP_013276261.1">
    <property type="nucleotide sequence ID" value="NC_014377.1"/>
</dbReference>
<evidence type="ECO:0000313" key="6">
    <source>
        <dbReference type="EMBL" id="ADL08230.1"/>
    </source>
</evidence>
<dbReference type="KEGG" id="toc:Toce_1481"/>
<dbReference type="PRINTS" id="PR00039">
    <property type="entry name" value="HTHLYSR"/>
</dbReference>
<protein>
    <submittedName>
        <fullName evidence="6">Transcriptional regulator, LysR family</fullName>
    </submittedName>
</protein>
<dbReference type="eggNOG" id="COG0583">
    <property type="taxonomic scope" value="Bacteria"/>
</dbReference>
<evidence type="ECO:0000256" key="1">
    <source>
        <dbReference type="ARBA" id="ARBA00009437"/>
    </source>
</evidence>
<dbReference type="SUPFAM" id="SSF46785">
    <property type="entry name" value="Winged helix' DNA-binding domain"/>
    <property type="match status" value="1"/>
</dbReference>
<comment type="similarity">
    <text evidence="1">Belongs to the LysR transcriptional regulatory family.</text>
</comment>
<dbReference type="GO" id="GO:0003700">
    <property type="term" value="F:DNA-binding transcription factor activity"/>
    <property type="evidence" value="ECO:0007669"/>
    <property type="project" value="InterPro"/>
</dbReference>
<reference evidence="6 7" key="1">
    <citation type="journal article" date="2010" name="Stand. Genomic Sci.">
        <title>Complete genome sequence of Thermosediminibacter oceani type strain (JW/IW-1228P).</title>
        <authorList>
            <person name="Pitluck S."/>
            <person name="Yasawong M."/>
            <person name="Munk C."/>
            <person name="Nolan M."/>
            <person name="Lapidus A."/>
            <person name="Lucas S."/>
            <person name="Glavina Del Rio T."/>
            <person name="Tice H."/>
            <person name="Cheng J.F."/>
            <person name="Bruce D."/>
            <person name="Detter C."/>
            <person name="Tapia R."/>
            <person name="Han C."/>
            <person name="Goodwin L."/>
            <person name="Liolios K."/>
            <person name="Ivanova N."/>
            <person name="Mavromatis K."/>
            <person name="Mikhailova N."/>
            <person name="Pati A."/>
            <person name="Chen A."/>
            <person name="Palaniappan K."/>
            <person name="Land M."/>
            <person name="Hauser L."/>
            <person name="Chang Y.J."/>
            <person name="Jeffries C.D."/>
            <person name="Rohde M."/>
            <person name="Spring S."/>
            <person name="Sikorski J."/>
            <person name="Goker M."/>
            <person name="Woyke T."/>
            <person name="Bristow J."/>
            <person name="Eisen J.A."/>
            <person name="Markowitz V."/>
            <person name="Hugenholtz P."/>
            <person name="Kyrpides N.C."/>
            <person name="Klenk H.P."/>
        </authorList>
    </citation>
    <scope>NUCLEOTIDE SEQUENCE [LARGE SCALE GENOMIC DNA]</scope>
    <source>
        <strain evidence="7">ATCC BAA-1034 / DSM 16646 / JW/IW-1228P</strain>
    </source>
</reference>
<evidence type="ECO:0000256" key="2">
    <source>
        <dbReference type="ARBA" id="ARBA00023015"/>
    </source>
</evidence>
<keyword evidence="2" id="KW-0805">Transcription regulation</keyword>
<dbReference type="InterPro" id="IPR000847">
    <property type="entry name" value="LysR_HTH_N"/>
</dbReference>
<dbReference type="Gene3D" id="1.10.10.10">
    <property type="entry name" value="Winged helix-like DNA-binding domain superfamily/Winged helix DNA-binding domain"/>
    <property type="match status" value="1"/>
</dbReference>
<gene>
    <name evidence="6" type="ordered locus">Toce_1481</name>
</gene>
<feature type="domain" description="HTH lysR-type" evidence="5">
    <location>
        <begin position="1"/>
        <end position="58"/>
    </location>
</feature>
<keyword evidence="3" id="KW-0238">DNA-binding</keyword>
<keyword evidence="7" id="KW-1185">Reference proteome</keyword>
<dbReference type="AlphaFoldDB" id="D9RY06"/>
<dbReference type="InterPro" id="IPR036388">
    <property type="entry name" value="WH-like_DNA-bd_sf"/>
</dbReference>
<dbReference type="Pfam" id="PF03466">
    <property type="entry name" value="LysR_substrate"/>
    <property type="match status" value="1"/>
</dbReference>
<dbReference type="EMBL" id="CP002131">
    <property type="protein sequence ID" value="ADL08230.1"/>
    <property type="molecule type" value="Genomic_DNA"/>
</dbReference>
<dbReference type="HOGENOM" id="CLU_039613_6_1_9"/>
<dbReference type="STRING" id="555079.Toce_1481"/>
<dbReference type="NCBIfam" id="NF040786">
    <property type="entry name" value="LysR_Sec_metab"/>
    <property type="match status" value="1"/>
</dbReference>
<dbReference type="PANTHER" id="PTHR30126:SF64">
    <property type="entry name" value="HTH-TYPE TRANSCRIPTIONAL REGULATOR CITR"/>
    <property type="match status" value="1"/>
</dbReference>
<dbReference type="Pfam" id="PF00126">
    <property type="entry name" value="HTH_1"/>
    <property type="match status" value="1"/>
</dbReference>
<dbReference type="InterPro" id="IPR047788">
    <property type="entry name" value="LysR-like_Sec_metab"/>
</dbReference>
<dbReference type="InterPro" id="IPR036390">
    <property type="entry name" value="WH_DNA-bd_sf"/>
</dbReference>
<dbReference type="InterPro" id="IPR005119">
    <property type="entry name" value="LysR_subst-bd"/>
</dbReference>
<dbReference type="PROSITE" id="PS50931">
    <property type="entry name" value="HTH_LYSR"/>
    <property type="match status" value="1"/>
</dbReference>
<evidence type="ECO:0000256" key="3">
    <source>
        <dbReference type="ARBA" id="ARBA00023125"/>
    </source>
</evidence>
<accession>D9RY06</accession>
<evidence type="ECO:0000313" key="7">
    <source>
        <dbReference type="Proteomes" id="UP000000272"/>
    </source>
</evidence>
<name>D9RY06_THEOJ</name>
<evidence type="ECO:0000256" key="4">
    <source>
        <dbReference type="ARBA" id="ARBA00023163"/>
    </source>
</evidence>
<sequence length="299" mass="33851">MEFHQLEAFVRVAEYRSFSKAAESLFLTQPTISAHIISLEKELDIKLFDRRGKDIELTPAGRIMYERAKNILAAKELALLELKRFLGTVEGDLEIFASSIPAAYILPSVIKEFNRAYPGVVLRIRQADSGEVIGLVSEGAVELGIVGTVSDAENLQFVPFSSDELVLITPNNWNRALRNDNYVSIADFLHEMFVLREKKSGTRKTFETALKNRGFRLEDLNVVAELGSSEAVKQAVKEGIGVSVISRRAVEDYEKMKLLRVYRIRDMEVHRCFYLVFKKGRTLSPNAATFKEFIINLKL</sequence>
<dbReference type="Proteomes" id="UP000000272">
    <property type="component" value="Chromosome"/>
</dbReference>